<dbReference type="KEGG" id="kphy:AOZ06_45675"/>
<protein>
    <submittedName>
        <fullName evidence="1">Uncharacterized protein</fullName>
    </submittedName>
</protein>
<proteinExistence type="predicted"/>
<dbReference type="STRING" id="860235.AOZ06_45675"/>
<reference evidence="1 2" key="1">
    <citation type="submission" date="2015-07" db="EMBL/GenBank/DDBJ databases">
        <title>Genome sequencing of Kibdelosporangium phytohabitans.</title>
        <authorList>
            <person name="Qin S."/>
            <person name="Xing K."/>
        </authorList>
    </citation>
    <scope>NUCLEOTIDE SEQUENCE [LARGE SCALE GENOMIC DNA]</scope>
    <source>
        <strain evidence="1 2">KLBMP1111</strain>
    </source>
</reference>
<sequence length="74" mass="7889">MPALRRGVTVCSRSRWTPAQPGSEKISVPFSWLPRDLDRPSAGAITALPGGPTQFFTADIEAVRAALGARNVVL</sequence>
<gene>
    <name evidence="1" type="ORF">AOZ06_45675</name>
</gene>
<organism evidence="1 2">
    <name type="scientific">Kibdelosporangium phytohabitans</name>
    <dbReference type="NCBI Taxonomy" id="860235"/>
    <lineage>
        <taxon>Bacteria</taxon>
        <taxon>Bacillati</taxon>
        <taxon>Actinomycetota</taxon>
        <taxon>Actinomycetes</taxon>
        <taxon>Pseudonocardiales</taxon>
        <taxon>Pseudonocardiaceae</taxon>
        <taxon>Kibdelosporangium</taxon>
    </lineage>
</organism>
<name>A0A0N9IEK6_9PSEU</name>
<dbReference type="EMBL" id="CP012752">
    <property type="protein sequence ID" value="ALG13186.1"/>
    <property type="molecule type" value="Genomic_DNA"/>
</dbReference>
<accession>A0A0N9IEK6</accession>
<keyword evidence="2" id="KW-1185">Reference proteome</keyword>
<dbReference type="AlphaFoldDB" id="A0A0N9IEK6"/>
<evidence type="ECO:0000313" key="1">
    <source>
        <dbReference type="EMBL" id="ALG13186.1"/>
    </source>
</evidence>
<dbReference type="Proteomes" id="UP000063699">
    <property type="component" value="Chromosome"/>
</dbReference>
<evidence type="ECO:0000313" key="2">
    <source>
        <dbReference type="Proteomes" id="UP000063699"/>
    </source>
</evidence>